<sequence length="85" mass="9222">MMLLLPSASPYRNSGRHPRLGTDPTASLASVHLFMSLAADPLSLFPLPAHRRAIRANKVASSTRRGGAQDRAQGLIEVEHRTGHQ</sequence>
<evidence type="ECO:0000313" key="1">
    <source>
        <dbReference type="EMBL" id="JAD61769.1"/>
    </source>
</evidence>
<proteinExistence type="predicted"/>
<protein>
    <submittedName>
        <fullName evidence="1">Uncharacterized protein</fullName>
    </submittedName>
</protein>
<accession>A0A0A9Q6X0</accession>
<organism evidence="1">
    <name type="scientific">Arundo donax</name>
    <name type="common">Giant reed</name>
    <name type="synonym">Donax arundinaceus</name>
    <dbReference type="NCBI Taxonomy" id="35708"/>
    <lineage>
        <taxon>Eukaryota</taxon>
        <taxon>Viridiplantae</taxon>
        <taxon>Streptophyta</taxon>
        <taxon>Embryophyta</taxon>
        <taxon>Tracheophyta</taxon>
        <taxon>Spermatophyta</taxon>
        <taxon>Magnoliopsida</taxon>
        <taxon>Liliopsida</taxon>
        <taxon>Poales</taxon>
        <taxon>Poaceae</taxon>
        <taxon>PACMAD clade</taxon>
        <taxon>Arundinoideae</taxon>
        <taxon>Arundineae</taxon>
        <taxon>Arundo</taxon>
    </lineage>
</organism>
<reference evidence="1" key="2">
    <citation type="journal article" date="2015" name="Data Brief">
        <title>Shoot transcriptome of the giant reed, Arundo donax.</title>
        <authorList>
            <person name="Barrero R.A."/>
            <person name="Guerrero F.D."/>
            <person name="Moolhuijzen P."/>
            <person name="Goolsby J.A."/>
            <person name="Tidwell J."/>
            <person name="Bellgard S.E."/>
            <person name="Bellgard M.I."/>
        </authorList>
    </citation>
    <scope>NUCLEOTIDE SEQUENCE</scope>
    <source>
        <tissue evidence="1">Shoot tissue taken approximately 20 cm above the soil surface</tissue>
    </source>
</reference>
<dbReference type="AlphaFoldDB" id="A0A0A9Q6X0"/>
<name>A0A0A9Q6X0_ARUDO</name>
<reference evidence="1" key="1">
    <citation type="submission" date="2014-09" db="EMBL/GenBank/DDBJ databases">
        <authorList>
            <person name="Magalhaes I.L.F."/>
            <person name="Oliveira U."/>
            <person name="Santos F.R."/>
            <person name="Vidigal T.H.D.A."/>
            <person name="Brescovit A.D."/>
            <person name="Santos A.J."/>
        </authorList>
    </citation>
    <scope>NUCLEOTIDE SEQUENCE</scope>
    <source>
        <tissue evidence="1">Shoot tissue taken approximately 20 cm above the soil surface</tissue>
    </source>
</reference>
<dbReference type="EMBL" id="GBRH01236126">
    <property type="protein sequence ID" value="JAD61769.1"/>
    <property type="molecule type" value="Transcribed_RNA"/>
</dbReference>